<evidence type="ECO:0000256" key="1">
    <source>
        <dbReference type="SAM" id="MobiDB-lite"/>
    </source>
</evidence>
<dbReference type="RefSeq" id="XP_062625419.1">
    <property type="nucleotide sequence ID" value="XM_062769435.1"/>
</dbReference>
<proteinExistence type="predicted"/>
<name>A0AAF0Y3I8_9TREE</name>
<gene>
    <name evidence="2" type="ORF">LOC62_02G002911</name>
</gene>
<accession>A0AAF0Y3I8</accession>
<reference evidence="2" key="1">
    <citation type="submission" date="2023-10" db="EMBL/GenBank/DDBJ databases">
        <authorList>
            <person name="Noh H."/>
        </authorList>
    </citation>
    <scope>NUCLEOTIDE SEQUENCE</scope>
    <source>
        <strain evidence="2">DUCC4014</strain>
    </source>
</reference>
<dbReference type="AlphaFoldDB" id="A0AAF0Y3I8"/>
<feature type="region of interest" description="Disordered" evidence="1">
    <location>
        <begin position="80"/>
        <end position="99"/>
    </location>
</feature>
<dbReference type="Proteomes" id="UP000827549">
    <property type="component" value="Chromosome 2"/>
</dbReference>
<organism evidence="2 3">
    <name type="scientific">Vanrija pseudolonga</name>
    <dbReference type="NCBI Taxonomy" id="143232"/>
    <lineage>
        <taxon>Eukaryota</taxon>
        <taxon>Fungi</taxon>
        <taxon>Dikarya</taxon>
        <taxon>Basidiomycota</taxon>
        <taxon>Agaricomycotina</taxon>
        <taxon>Tremellomycetes</taxon>
        <taxon>Trichosporonales</taxon>
        <taxon>Trichosporonaceae</taxon>
        <taxon>Vanrija</taxon>
    </lineage>
</organism>
<protein>
    <submittedName>
        <fullName evidence="2">Uncharacterized protein</fullName>
    </submittedName>
</protein>
<evidence type="ECO:0000313" key="2">
    <source>
        <dbReference type="EMBL" id="WOO79387.1"/>
    </source>
</evidence>
<dbReference type="EMBL" id="CP086715">
    <property type="protein sequence ID" value="WOO79387.1"/>
    <property type="molecule type" value="Genomic_DNA"/>
</dbReference>
<sequence>MPKDNSKPINVAGSKRPKADKAPKEERDVKVAVDQPLEPLEPTDYASALRRQDELLAQVQQLAELQHEASLQLKEATKQTKKFKAEVNRKAREEAPREIDPDMLVGTKLFSNGYKWVDIEEDDRRVEEMNTPVTRGTRSGRSFHP</sequence>
<keyword evidence="3" id="KW-1185">Reference proteome</keyword>
<feature type="compositionally biased region" description="Basic and acidic residues" evidence="1">
    <location>
        <begin position="17"/>
        <end position="29"/>
    </location>
</feature>
<feature type="region of interest" description="Disordered" evidence="1">
    <location>
        <begin position="1"/>
        <end position="29"/>
    </location>
</feature>
<dbReference type="GeneID" id="87806158"/>
<evidence type="ECO:0000313" key="3">
    <source>
        <dbReference type="Proteomes" id="UP000827549"/>
    </source>
</evidence>